<comment type="caution">
    <text evidence="2">The sequence shown here is derived from an EMBL/GenBank/DDBJ whole genome shotgun (WGS) entry which is preliminary data.</text>
</comment>
<keyword evidence="1" id="KW-1133">Transmembrane helix</keyword>
<protein>
    <submittedName>
        <fullName evidence="2">Uncharacterized protein</fullName>
    </submittedName>
</protein>
<evidence type="ECO:0000313" key="2">
    <source>
        <dbReference type="EMBL" id="NHC37703.1"/>
    </source>
</evidence>
<dbReference type="EMBL" id="JTJC03000010">
    <property type="protein sequence ID" value="NHC37703.1"/>
    <property type="molecule type" value="Genomic_DNA"/>
</dbReference>
<gene>
    <name evidence="2" type="ORF">QH73_0024210</name>
</gene>
<dbReference type="AlphaFoldDB" id="A0A9X5EA24"/>
<keyword evidence="3" id="KW-1185">Reference proteome</keyword>
<keyword evidence="1" id="KW-0812">Transmembrane</keyword>
<dbReference type="Proteomes" id="UP000031532">
    <property type="component" value="Unassembled WGS sequence"/>
</dbReference>
<keyword evidence="1" id="KW-0472">Membrane</keyword>
<proteinExistence type="predicted"/>
<dbReference type="RefSeq" id="WP_039713040.1">
    <property type="nucleotide sequence ID" value="NZ_JTJC03000010.1"/>
</dbReference>
<feature type="transmembrane region" description="Helical" evidence="1">
    <location>
        <begin position="113"/>
        <end position="133"/>
    </location>
</feature>
<sequence length="154" mass="17978">MMQLNSNSIYPCPACRLGKVQAMPLMEAMACDCCQQIFETDVERQQLKMLSCQPPLVWRWNGRRWIEAYYDGVEFGWGYTLAAIALVALPTAIVGLTVYIFPPLPDTPLYWLPYAWIWLTFLSHLLTICWLAIEFYQFQLGIFLKTLLQRLVFR</sequence>
<accession>A0A9X5EA24</accession>
<name>A0A9X5EA24_9CYAN</name>
<organism evidence="2 3">
    <name type="scientific">Scytonema millei VB511283</name>
    <dbReference type="NCBI Taxonomy" id="1245923"/>
    <lineage>
        <taxon>Bacteria</taxon>
        <taxon>Bacillati</taxon>
        <taxon>Cyanobacteriota</taxon>
        <taxon>Cyanophyceae</taxon>
        <taxon>Nostocales</taxon>
        <taxon>Scytonemataceae</taxon>
        <taxon>Scytonema</taxon>
    </lineage>
</organism>
<feature type="transmembrane region" description="Helical" evidence="1">
    <location>
        <begin position="79"/>
        <end position="101"/>
    </location>
</feature>
<reference evidence="2 3" key="1">
    <citation type="journal article" date="2015" name="Genome Announc.">
        <title>Draft Genome Sequence of the Terrestrial Cyanobacterium Scytonema millei VB511283, Isolated from Eastern India.</title>
        <authorList>
            <person name="Sen D."/>
            <person name="Chandrababunaidu M.M."/>
            <person name="Singh D."/>
            <person name="Sanghi N."/>
            <person name="Ghorai A."/>
            <person name="Mishra G.P."/>
            <person name="Madduluri M."/>
            <person name="Adhikary S.P."/>
            <person name="Tripathy S."/>
        </authorList>
    </citation>
    <scope>NUCLEOTIDE SEQUENCE [LARGE SCALE GENOMIC DNA]</scope>
    <source>
        <strain evidence="2 3">VB511283</strain>
    </source>
</reference>
<evidence type="ECO:0000256" key="1">
    <source>
        <dbReference type="SAM" id="Phobius"/>
    </source>
</evidence>
<dbReference type="OrthoDB" id="560533at2"/>
<evidence type="ECO:0000313" key="3">
    <source>
        <dbReference type="Proteomes" id="UP000031532"/>
    </source>
</evidence>